<evidence type="ECO:0000313" key="4">
    <source>
        <dbReference type="Proteomes" id="UP000036520"/>
    </source>
</evidence>
<evidence type="ECO:0000259" key="2">
    <source>
        <dbReference type="Pfam" id="PF06283"/>
    </source>
</evidence>
<dbReference type="Proteomes" id="UP000036520">
    <property type="component" value="Chromosome"/>
</dbReference>
<keyword evidence="1" id="KW-0732">Signal</keyword>
<dbReference type="EMBL" id="CP012040">
    <property type="protein sequence ID" value="AKP52017.1"/>
    <property type="molecule type" value="Genomic_DNA"/>
</dbReference>
<evidence type="ECO:0000256" key="1">
    <source>
        <dbReference type="SAM" id="SignalP"/>
    </source>
</evidence>
<dbReference type="PANTHER" id="PTHR40469:SF2">
    <property type="entry name" value="GALACTOSE-BINDING DOMAIN-LIKE SUPERFAMILY PROTEIN"/>
    <property type="match status" value="1"/>
</dbReference>
<dbReference type="Gene3D" id="3.40.50.880">
    <property type="match status" value="1"/>
</dbReference>
<dbReference type="STRING" id="320787.CA2015_2606"/>
<sequence length="323" mass="35968">MFLKSLLIMALTIMSQYAHATIAKDKIKVLIIDGQNNHSDWPKTSLMMKSQLEETGLFEVKIQRTKYTWNGEENSSFLSLADVGETEDLKEPKTDPDFSPDFKAYDVIVSNFGWKAAPWPVETMRNFEQFVQSGGGFVSVHAADNSFPEWLAYNQMIGIGGWGGRNEKDGPYVYYNAEGKLVKDNSPGSAGSHGAKNNFTIHIRTEKHPITAGMPDTWVSAKDECYARLRGPAENMTILATGEDLTNKNRDGRHEPVLMVIDYGKGRVFHTTLGHDQGSLEGVGFISSFTRGVEWAATGKVTLPIPKDFPTKDESKSRPFTFN</sequence>
<dbReference type="SUPFAM" id="SSF52317">
    <property type="entry name" value="Class I glutamine amidotransferase-like"/>
    <property type="match status" value="1"/>
</dbReference>
<keyword evidence="4" id="KW-1185">Reference proteome</keyword>
<proteinExistence type="predicted"/>
<organism evidence="3 4">
    <name type="scientific">Cyclobacterium amurskyense</name>
    <dbReference type="NCBI Taxonomy" id="320787"/>
    <lineage>
        <taxon>Bacteria</taxon>
        <taxon>Pseudomonadati</taxon>
        <taxon>Bacteroidota</taxon>
        <taxon>Cytophagia</taxon>
        <taxon>Cytophagales</taxon>
        <taxon>Cyclobacteriaceae</taxon>
        <taxon>Cyclobacterium</taxon>
    </lineage>
</organism>
<dbReference type="AlphaFoldDB" id="A0A0H4PUL5"/>
<protein>
    <recommendedName>
        <fullName evidence="2">ThuA-like domain-containing protein</fullName>
    </recommendedName>
</protein>
<dbReference type="Pfam" id="PF06283">
    <property type="entry name" value="ThuA"/>
    <property type="match status" value="1"/>
</dbReference>
<dbReference type="KEGG" id="camu:CA2015_2606"/>
<dbReference type="PANTHER" id="PTHR40469">
    <property type="entry name" value="SECRETED GLYCOSYL HYDROLASE"/>
    <property type="match status" value="1"/>
</dbReference>
<evidence type="ECO:0000313" key="3">
    <source>
        <dbReference type="EMBL" id="AKP52017.1"/>
    </source>
</evidence>
<dbReference type="OrthoDB" id="9785923at2"/>
<feature type="chain" id="PRO_5005208986" description="ThuA-like domain-containing protein" evidence="1">
    <location>
        <begin position="21"/>
        <end position="323"/>
    </location>
</feature>
<name>A0A0H4PUL5_9BACT</name>
<gene>
    <name evidence="3" type="ORF">CA2015_2606</name>
</gene>
<feature type="signal peptide" evidence="1">
    <location>
        <begin position="1"/>
        <end position="20"/>
    </location>
</feature>
<dbReference type="InterPro" id="IPR029010">
    <property type="entry name" value="ThuA-like"/>
</dbReference>
<dbReference type="InterPro" id="IPR029062">
    <property type="entry name" value="Class_I_gatase-like"/>
</dbReference>
<reference evidence="3 4" key="1">
    <citation type="submission" date="2015-07" db="EMBL/GenBank/DDBJ databases">
        <authorList>
            <person name="Kim K.M."/>
        </authorList>
    </citation>
    <scope>NUCLEOTIDE SEQUENCE [LARGE SCALE GENOMIC DNA]</scope>
    <source>
        <strain evidence="3 4">KCTC 12363</strain>
    </source>
</reference>
<feature type="domain" description="ThuA-like" evidence="2">
    <location>
        <begin position="94"/>
        <end position="296"/>
    </location>
</feature>
<accession>A0A0H4PUL5</accession>